<reference evidence="1 2" key="1">
    <citation type="journal article" date="2016" name="Nat. Commun.">
        <title>Extremotolerant tardigrade genome and improved radiotolerance of human cultured cells by tardigrade-unique protein.</title>
        <authorList>
            <person name="Hashimoto T."/>
            <person name="Horikawa D.D."/>
            <person name="Saito Y."/>
            <person name="Kuwahara H."/>
            <person name="Kozuka-Hata H."/>
            <person name="Shin-I T."/>
            <person name="Minakuchi Y."/>
            <person name="Ohishi K."/>
            <person name="Motoyama A."/>
            <person name="Aizu T."/>
            <person name="Enomoto A."/>
            <person name="Kondo K."/>
            <person name="Tanaka S."/>
            <person name="Hara Y."/>
            <person name="Koshikawa S."/>
            <person name="Sagara H."/>
            <person name="Miura T."/>
            <person name="Yokobori S."/>
            <person name="Miyagawa K."/>
            <person name="Suzuki Y."/>
            <person name="Kubo T."/>
            <person name="Oyama M."/>
            <person name="Kohara Y."/>
            <person name="Fujiyama A."/>
            <person name="Arakawa K."/>
            <person name="Katayama T."/>
            <person name="Toyoda A."/>
            <person name="Kunieda T."/>
        </authorList>
    </citation>
    <scope>NUCLEOTIDE SEQUENCE [LARGE SCALE GENOMIC DNA]</scope>
    <source>
        <strain evidence="1 2">YOKOZUNA-1</strain>
    </source>
</reference>
<evidence type="ECO:0000313" key="1">
    <source>
        <dbReference type="EMBL" id="GAV00977.1"/>
    </source>
</evidence>
<evidence type="ECO:0000313" key="2">
    <source>
        <dbReference type="Proteomes" id="UP000186922"/>
    </source>
</evidence>
<dbReference type="AlphaFoldDB" id="A0A1D1VH47"/>
<organism evidence="1 2">
    <name type="scientific">Ramazzottius varieornatus</name>
    <name type="common">Water bear</name>
    <name type="synonym">Tardigrade</name>
    <dbReference type="NCBI Taxonomy" id="947166"/>
    <lineage>
        <taxon>Eukaryota</taxon>
        <taxon>Metazoa</taxon>
        <taxon>Ecdysozoa</taxon>
        <taxon>Tardigrada</taxon>
        <taxon>Eutardigrada</taxon>
        <taxon>Parachela</taxon>
        <taxon>Hypsibioidea</taxon>
        <taxon>Ramazzottiidae</taxon>
        <taxon>Ramazzottius</taxon>
    </lineage>
</organism>
<protein>
    <submittedName>
        <fullName evidence="1">Uncharacterized protein</fullName>
    </submittedName>
</protein>
<accession>A0A1D1VH47</accession>
<comment type="caution">
    <text evidence="1">The sequence shown here is derived from an EMBL/GenBank/DDBJ whole genome shotgun (WGS) entry which is preliminary data.</text>
</comment>
<gene>
    <name evidence="1" type="primary">RvY_11756-1</name>
    <name evidence="1" type="synonym">RvY_11756.1</name>
    <name evidence="1" type="ORF">RvY_11756</name>
</gene>
<proteinExistence type="predicted"/>
<sequence length="65" mass="7160">MAFHDMVGMVGVGLVPVVVVSIRSRYDQHPQFRSITSINRSTLDQDRVVNGWGEDNGGNNAEDSQ</sequence>
<name>A0A1D1VH47_RAMVA</name>
<dbReference type="Proteomes" id="UP000186922">
    <property type="component" value="Unassembled WGS sequence"/>
</dbReference>
<keyword evidence="2" id="KW-1185">Reference proteome</keyword>
<dbReference type="EMBL" id="BDGG01000006">
    <property type="protein sequence ID" value="GAV00977.1"/>
    <property type="molecule type" value="Genomic_DNA"/>
</dbReference>